<dbReference type="InterPro" id="IPR001005">
    <property type="entry name" value="SANT/Myb"/>
</dbReference>
<organism evidence="3">
    <name type="scientific">Lygus hesperus</name>
    <name type="common">Western plant bug</name>
    <dbReference type="NCBI Taxonomy" id="30085"/>
    <lineage>
        <taxon>Eukaryota</taxon>
        <taxon>Metazoa</taxon>
        <taxon>Ecdysozoa</taxon>
        <taxon>Arthropoda</taxon>
        <taxon>Hexapoda</taxon>
        <taxon>Insecta</taxon>
        <taxon>Pterygota</taxon>
        <taxon>Neoptera</taxon>
        <taxon>Paraneoptera</taxon>
        <taxon>Hemiptera</taxon>
        <taxon>Heteroptera</taxon>
        <taxon>Panheteroptera</taxon>
        <taxon>Cimicomorpha</taxon>
        <taxon>Miridae</taxon>
        <taxon>Mirini</taxon>
        <taxon>Lygus</taxon>
    </lineage>
</organism>
<feature type="domain" description="Myb-like" evidence="2">
    <location>
        <begin position="827"/>
        <end position="875"/>
    </location>
</feature>
<name>A0A146LKU9_LYGHE</name>
<dbReference type="GO" id="GO:0070898">
    <property type="term" value="P:RNA polymerase III preinitiation complex assembly"/>
    <property type="evidence" value="ECO:0007669"/>
    <property type="project" value="TreeGrafter"/>
</dbReference>
<feature type="compositionally biased region" description="Basic and acidic residues" evidence="1">
    <location>
        <begin position="25"/>
        <end position="38"/>
    </location>
</feature>
<feature type="compositionally biased region" description="Basic and acidic residues" evidence="1">
    <location>
        <begin position="978"/>
        <end position="989"/>
    </location>
</feature>
<dbReference type="GO" id="GO:0000126">
    <property type="term" value="C:transcription factor TFIIIB complex"/>
    <property type="evidence" value="ECO:0007669"/>
    <property type="project" value="TreeGrafter"/>
</dbReference>
<gene>
    <name evidence="3" type="primary">Bdp1</name>
    <name evidence="3" type="ORF">g.75715</name>
</gene>
<dbReference type="PANTHER" id="PTHR22929:SF0">
    <property type="entry name" value="TRANSCRIPTION FACTOR TFIIIB COMPONENT B'' HOMOLOG"/>
    <property type="match status" value="1"/>
</dbReference>
<feature type="region of interest" description="Disordered" evidence="1">
    <location>
        <begin position="417"/>
        <end position="441"/>
    </location>
</feature>
<feature type="compositionally biased region" description="Polar residues" evidence="1">
    <location>
        <begin position="180"/>
        <end position="204"/>
    </location>
</feature>
<sequence length="1188" mass="129590">ENPSDSTEVNKSTINDSESEIPATKPKEVAIAIREKPKPRINGFKHRKPEAKVTGSIVPTSENSPAATGVTADSTPVVNTISIEEKITCSKISGCPGPDPCSNAKSPSIPASATRKADGPTSSSTACLDQNVPSADRQTYPTPASLAGATAEISTPVVNPATNEELTCNKILHCPGSNPDADQNSRQPWNPTDSIKVNESPINDSENESEILTTKPKPKEVSIAIREKPKPKIIGFKHRKPAIKILSRPNLTLENPVLAPPVSTLDSQTSAESEGTKDVATPCGIEGSLNKNESTLAKNSSEFSRFPKKSDAKEPQNAIDLPSVNETVNNNRSETIEVESVGSQEQCGISNPQDINLSSKIIEANGINDLSLQDNQSKCGVDAPKSTVIDDNQKPDVIKKHPLIKRPPRILRKAPKLDRSRTMSPQMTEKPPPALVAPSEKARLDTNECSEQQIMTSIEDEGSDEQNLENVSHNNIPIIDTTKSRNQTLEIAPLGTVSSNTDKTTSDSSDRTGLTDDCELSNRSAVDKAKSGSSTKSKTGKSEVEDVRTLCAMSAIDYLRRHDHALGDSIIRKLIVGAKNMQNRNLKATMCSSCNPQTLQKCLASLWSLQNDELQMILKKSAERQKAPVSFANFSGKPLFKPSLGRQRAPTLTASTYGKMCFEVKEGLAKKYGPNAPELSKLRMLDLIFYNPSNNPMSKPSTKSHSSETSSKKGSLSSNPSTSTSGLNKTDSSDISRKGSDQSDSDVDDPDDEGDRSSTTSSSTPANNNEQNNNAVPVPQVKIGDEGQIILAPESLVLKQPESDVLNKPVVHEGDFSGVVRRKNKQNRTSWGFEETVKFYKSLHGMGTDFTSMLTLFPNRSRSNLKSKFKREERKNSALIDKVLGAQGHKLNMADVEKDLAADKTLRRLVIQSRKYSPDNATSSVPKSGRRKKMDQLIDDDEPDDLWRAARIVELDPVLASSIPNNLRSRSVAPQKGMKNETAKKRPPEEEREENAVSVECESEPSEKTSDKLDELKSGETFKKPVGRPPSQRKRMLERKSPSIIKKAKKSRVAAPSPPPRIHTICLDDFEDPDGNDTDDSESLPETDHLGTDSASGRDDCFVIETNYEHESFNCIKTVKFSVDNPDLPMDVNATIEHKGSLDEQLAEFNSEVNESGDIIQVVSININQLPSYLEQTGAVVIQAAERE</sequence>
<proteinExistence type="predicted"/>
<feature type="region of interest" description="Disordered" evidence="1">
    <location>
        <begin position="94"/>
        <end position="142"/>
    </location>
</feature>
<feature type="compositionally biased region" description="Basic residues" evidence="1">
    <location>
        <begin position="39"/>
        <end position="49"/>
    </location>
</feature>
<feature type="region of interest" description="Disordered" evidence="1">
    <location>
        <begin position="966"/>
        <end position="1098"/>
    </location>
</feature>
<evidence type="ECO:0000313" key="3">
    <source>
        <dbReference type="EMBL" id="JAQ07472.1"/>
    </source>
</evidence>
<reference evidence="3" key="1">
    <citation type="journal article" date="2016" name="Gigascience">
        <title>De novo construction of an expanded transcriptome assembly for the western tarnished plant bug, Lygus hesperus.</title>
        <authorList>
            <person name="Tassone E.E."/>
            <person name="Geib S.M."/>
            <person name="Hall B."/>
            <person name="Fabrick J.A."/>
            <person name="Brent C.S."/>
            <person name="Hull J.J."/>
        </authorList>
    </citation>
    <scope>NUCLEOTIDE SEQUENCE</scope>
</reference>
<accession>A0A146LKU9</accession>
<evidence type="ECO:0000256" key="1">
    <source>
        <dbReference type="SAM" id="MobiDB-lite"/>
    </source>
</evidence>
<feature type="compositionally biased region" description="Low complexity" evidence="1">
    <location>
        <begin position="757"/>
        <end position="777"/>
    </location>
</feature>
<dbReference type="InterPro" id="IPR039467">
    <property type="entry name" value="TFIIIB_B''_Myb"/>
</dbReference>
<feature type="compositionally biased region" description="Polar residues" evidence="1">
    <location>
        <begin position="264"/>
        <end position="273"/>
    </location>
</feature>
<feature type="region of interest" description="Disordered" evidence="1">
    <location>
        <begin position="257"/>
        <end position="296"/>
    </location>
</feature>
<feature type="compositionally biased region" description="Basic and acidic residues" evidence="1">
    <location>
        <begin position="1086"/>
        <end position="1098"/>
    </location>
</feature>
<feature type="compositionally biased region" description="Polar residues" evidence="1">
    <location>
        <begin position="57"/>
        <end position="72"/>
    </location>
</feature>
<dbReference type="EMBL" id="GDHC01011157">
    <property type="protein sequence ID" value="JAQ07472.1"/>
    <property type="molecule type" value="Transcribed_RNA"/>
</dbReference>
<feature type="compositionally biased region" description="Acidic residues" evidence="1">
    <location>
        <begin position="743"/>
        <end position="754"/>
    </location>
</feature>
<feature type="compositionally biased region" description="Polar residues" evidence="1">
    <location>
        <begin position="1"/>
        <end position="16"/>
    </location>
</feature>
<dbReference type="SMART" id="SM00717">
    <property type="entry name" value="SANT"/>
    <property type="match status" value="1"/>
</dbReference>
<dbReference type="GO" id="GO:0001156">
    <property type="term" value="F:TFIIIC-class transcription factor complex binding"/>
    <property type="evidence" value="ECO:0007669"/>
    <property type="project" value="TreeGrafter"/>
</dbReference>
<feature type="region of interest" description="Disordered" evidence="1">
    <location>
        <begin position="693"/>
        <end position="777"/>
    </location>
</feature>
<dbReference type="Pfam" id="PF15963">
    <property type="entry name" value="Myb_DNA-bind_7"/>
    <property type="match status" value="1"/>
</dbReference>
<feature type="compositionally biased region" description="Low complexity" evidence="1">
    <location>
        <begin position="698"/>
        <end position="725"/>
    </location>
</feature>
<feature type="region of interest" description="Disordered" evidence="1">
    <location>
        <begin position="912"/>
        <end position="939"/>
    </location>
</feature>
<feature type="compositionally biased region" description="Polar residues" evidence="1">
    <location>
        <begin position="120"/>
        <end position="142"/>
    </location>
</feature>
<evidence type="ECO:0000259" key="2">
    <source>
        <dbReference type="SMART" id="SM00717"/>
    </source>
</evidence>
<dbReference type="PANTHER" id="PTHR22929">
    <property type="entry name" value="RNA POLYMERASE III TRANSCRIPTION INITIATION FACTOR B"/>
    <property type="match status" value="1"/>
</dbReference>
<feature type="compositionally biased region" description="Acidic residues" evidence="1">
    <location>
        <begin position="1068"/>
        <end position="1085"/>
    </location>
</feature>
<protein>
    <submittedName>
        <fullName evidence="3">Transcription factor TFIIIB component B</fullName>
    </submittedName>
</protein>
<dbReference type="AlphaFoldDB" id="A0A146LKU9"/>
<feature type="non-terminal residue" evidence="3">
    <location>
        <position position="1"/>
    </location>
</feature>
<feature type="region of interest" description="Disordered" evidence="1">
    <location>
        <begin position="1"/>
        <end position="72"/>
    </location>
</feature>
<feature type="compositionally biased region" description="Basic and acidic residues" evidence="1">
    <location>
        <begin position="504"/>
        <end position="514"/>
    </location>
</feature>
<feature type="compositionally biased region" description="Basic and acidic residues" evidence="1">
    <location>
        <begin position="731"/>
        <end position="741"/>
    </location>
</feature>
<feature type="compositionally biased region" description="Basic and acidic residues" evidence="1">
    <location>
        <begin position="1005"/>
        <end position="1023"/>
    </location>
</feature>
<feature type="region of interest" description="Disordered" evidence="1">
    <location>
        <begin position="173"/>
        <end position="215"/>
    </location>
</feature>
<feature type="region of interest" description="Disordered" evidence="1">
    <location>
        <begin position="491"/>
        <end position="544"/>
    </location>
</feature>